<accession>A0AA38FYQ2</accession>
<dbReference type="EMBL" id="JAHRHJ020000006">
    <property type="protein sequence ID" value="KAH9311608.1"/>
    <property type="molecule type" value="Genomic_DNA"/>
</dbReference>
<keyword evidence="2" id="KW-1185">Reference proteome</keyword>
<dbReference type="AlphaFoldDB" id="A0AA38FYQ2"/>
<gene>
    <name evidence="1" type="ORF">KI387_026643</name>
</gene>
<reference evidence="1 2" key="1">
    <citation type="journal article" date="2021" name="Nat. Plants">
        <title>The Taxus genome provides insights into paclitaxel biosynthesis.</title>
        <authorList>
            <person name="Xiong X."/>
            <person name="Gou J."/>
            <person name="Liao Q."/>
            <person name="Li Y."/>
            <person name="Zhou Q."/>
            <person name="Bi G."/>
            <person name="Li C."/>
            <person name="Du R."/>
            <person name="Wang X."/>
            <person name="Sun T."/>
            <person name="Guo L."/>
            <person name="Liang H."/>
            <person name="Lu P."/>
            <person name="Wu Y."/>
            <person name="Zhang Z."/>
            <person name="Ro D.K."/>
            <person name="Shang Y."/>
            <person name="Huang S."/>
            <person name="Yan J."/>
        </authorList>
    </citation>
    <scope>NUCLEOTIDE SEQUENCE [LARGE SCALE GENOMIC DNA]</scope>
    <source>
        <strain evidence="1">Ta-2019</strain>
    </source>
</reference>
<evidence type="ECO:0000313" key="1">
    <source>
        <dbReference type="EMBL" id="KAH9311608.1"/>
    </source>
</evidence>
<proteinExistence type="predicted"/>
<dbReference type="Proteomes" id="UP000824469">
    <property type="component" value="Unassembled WGS sequence"/>
</dbReference>
<organism evidence="1 2">
    <name type="scientific">Taxus chinensis</name>
    <name type="common">Chinese yew</name>
    <name type="synonym">Taxus wallichiana var. chinensis</name>
    <dbReference type="NCBI Taxonomy" id="29808"/>
    <lineage>
        <taxon>Eukaryota</taxon>
        <taxon>Viridiplantae</taxon>
        <taxon>Streptophyta</taxon>
        <taxon>Embryophyta</taxon>
        <taxon>Tracheophyta</taxon>
        <taxon>Spermatophyta</taxon>
        <taxon>Pinopsida</taxon>
        <taxon>Pinidae</taxon>
        <taxon>Conifers II</taxon>
        <taxon>Cupressales</taxon>
        <taxon>Taxaceae</taxon>
        <taxon>Taxus</taxon>
    </lineage>
</organism>
<feature type="non-terminal residue" evidence="1">
    <location>
        <position position="1"/>
    </location>
</feature>
<evidence type="ECO:0000313" key="2">
    <source>
        <dbReference type="Proteomes" id="UP000824469"/>
    </source>
</evidence>
<comment type="caution">
    <text evidence="1">The sequence shown here is derived from an EMBL/GenBank/DDBJ whole genome shotgun (WGS) entry which is preliminary data.</text>
</comment>
<protein>
    <submittedName>
        <fullName evidence="1">Uncharacterized protein</fullName>
    </submittedName>
</protein>
<name>A0AA38FYQ2_TAXCH</name>
<sequence>VADNGGGSVATGICETLWADEVTFWMVAEGMVDVAGVTYIADMAVIAGIGPSCETTGDKVDAGSVELDGANAGVGVRVGGIDMGMLYIN</sequence>